<feature type="compositionally biased region" description="Polar residues" evidence="1">
    <location>
        <begin position="87"/>
        <end position="101"/>
    </location>
</feature>
<dbReference type="Proteomes" id="UP000023152">
    <property type="component" value="Unassembled WGS sequence"/>
</dbReference>
<evidence type="ECO:0000313" key="3">
    <source>
        <dbReference type="Proteomes" id="UP000023152"/>
    </source>
</evidence>
<dbReference type="EMBL" id="ASPP01016593">
    <property type="protein sequence ID" value="ETO17450.1"/>
    <property type="molecule type" value="Genomic_DNA"/>
</dbReference>
<gene>
    <name evidence="2" type="ORF">RFI_19872</name>
</gene>
<sequence length="183" mass="21458">MENQITELIRKDNGCSAHFRYSYQGHKVRVKLVTFNPKHRSTFLVHEIECKTRFEALTDILQYVKDRVRDEEKCYSVTWKMKENGLTPRTSKSSEQMSSIGKTKNNNTTQNKNNEDKDEHETTASDNIISISSQSNSKKGTDEYGLTTSHFYAQDIYQLLEKFFYDKNKDDYIIYKIQLNPNS</sequence>
<feature type="compositionally biased region" description="Low complexity" evidence="1">
    <location>
        <begin position="102"/>
        <end position="112"/>
    </location>
</feature>
<dbReference type="AlphaFoldDB" id="X6MWK0"/>
<evidence type="ECO:0000313" key="2">
    <source>
        <dbReference type="EMBL" id="ETO17450.1"/>
    </source>
</evidence>
<accession>X6MWK0</accession>
<organism evidence="2 3">
    <name type="scientific">Reticulomyxa filosa</name>
    <dbReference type="NCBI Taxonomy" id="46433"/>
    <lineage>
        <taxon>Eukaryota</taxon>
        <taxon>Sar</taxon>
        <taxon>Rhizaria</taxon>
        <taxon>Retaria</taxon>
        <taxon>Foraminifera</taxon>
        <taxon>Monothalamids</taxon>
        <taxon>Reticulomyxidae</taxon>
        <taxon>Reticulomyxa</taxon>
    </lineage>
</organism>
<reference evidence="2 3" key="1">
    <citation type="journal article" date="2013" name="Curr. Biol.">
        <title>The Genome of the Foraminiferan Reticulomyxa filosa.</title>
        <authorList>
            <person name="Glockner G."/>
            <person name="Hulsmann N."/>
            <person name="Schleicher M."/>
            <person name="Noegel A.A."/>
            <person name="Eichinger L."/>
            <person name="Gallinger C."/>
            <person name="Pawlowski J."/>
            <person name="Sierra R."/>
            <person name="Euteneuer U."/>
            <person name="Pillet L."/>
            <person name="Moustafa A."/>
            <person name="Platzer M."/>
            <person name="Groth M."/>
            <person name="Szafranski K."/>
            <person name="Schliwa M."/>
        </authorList>
    </citation>
    <scope>NUCLEOTIDE SEQUENCE [LARGE SCALE GENOMIC DNA]</scope>
</reference>
<proteinExistence type="predicted"/>
<keyword evidence="3" id="KW-1185">Reference proteome</keyword>
<comment type="caution">
    <text evidence="2">The sequence shown here is derived from an EMBL/GenBank/DDBJ whole genome shotgun (WGS) entry which is preliminary data.</text>
</comment>
<protein>
    <submittedName>
        <fullName evidence="2">Uncharacterized protein</fullName>
    </submittedName>
</protein>
<evidence type="ECO:0000256" key="1">
    <source>
        <dbReference type="SAM" id="MobiDB-lite"/>
    </source>
</evidence>
<name>X6MWK0_RETFI</name>
<feature type="compositionally biased region" description="Low complexity" evidence="1">
    <location>
        <begin position="125"/>
        <end position="137"/>
    </location>
</feature>
<feature type="region of interest" description="Disordered" evidence="1">
    <location>
        <begin position="85"/>
        <end position="140"/>
    </location>
</feature>
<feature type="compositionally biased region" description="Basic and acidic residues" evidence="1">
    <location>
        <begin position="113"/>
        <end position="123"/>
    </location>
</feature>